<keyword evidence="2" id="KW-1185">Reference proteome</keyword>
<organism evidence="1 2">
    <name type="scientific">Acidiplasma cupricumulans</name>
    <dbReference type="NCBI Taxonomy" id="312540"/>
    <lineage>
        <taxon>Archaea</taxon>
        <taxon>Methanobacteriati</taxon>
        <taxon>Thermoplasmatota</taxon>
        <taxon>Thermoplasmata</taxon>
        <taxon>Thermoplasmatales</taxon>
        <taxon>Ferroplasmaceae</taxon>
        <taxon>Acidiplasma</taxon>
    </lineage>
</organism>
<accession>A0A0Q1B188</accession>
<protein>
    <submittedName>
        <fullName evidence="1">Uncharacterized protein</fullName>
    </submittedName>
</protein>
<dbReference type="Proteomes" id="UP000050301">
    <property type="component" value="Unassembled WGS sequence"/>
</dbReference>
<reference evidence="1 2" key="1">
    <citation type="submission" date="2015-09" db="EMBL/GenBank/DDBJ databases">
        <title>Heavy metals and arsenic resistance mechanisms in polyextremophilic archaea of the family Ferroplasmaceae.</title>
        <authorList>
            <person name="Bulaev A.G."/>
            <person name="Kanygina A.V."/>
        </authorList>
    </citation>
    <scope>NUCLEOTIDE SEQUENCE [LARGE SCALE GENOMIC DNA]</scope>
    <source>
        <strain evidence="1 2">BH2</strain>
    </source>
</reference>
<evidence type="ECO:0000313" key="2">
    <source>
        <dbReference type="Proteomes" id="UP000050301"/>
    </source>
</evidence>
<dbReference type="EMBL" id="LKBH01000308">
    <property type="protein sequence ID" value="KQB33512.1"/>
    <property type="molecule type" value="Genomic_DNA"/>
</dbReference>
<name>A0A0Q1B188_9ARCH</name>
<comment type="caution">
    <text evidence="1">The sequence shown here is derived from an EMBL/GenBank/DDBJ whole genome shotgun (WGS) entry which is preliminary data.</text>
</comment>
<gene>
    <name evidence="1" type="ORF">AOG55_02795</name>
</gene>
<proteinExistence type="predicted"/>
<evidence type="ECO:0000313" key="1">
    <source>
        <dbReference type="EMBL" id="KQB33512.1"/>
    </source>
</evidence>
<dbReference type="RefSeq" id="WP_055041187.1">
    <property type="nucleotide sequence ID" value="NZ_LKBH01000308.1"/>
</dbReference>
<dbReference type="InParanoid" id="A0A0Q1B188"/>
<sequence>MVDDVIMEKKASAKKDAGYGIEEKDVETYTMQNLKDIAKEISMTWKSHGFTIGDVKGFMPYLMAEIFNQSGETDNEILEYIDTYFRPSVLDYLYRIKNSRKIDVFGN</sequence>
<dbReference type="AlphaFoldDB" id="A0A0Q1B188"/>